<organism evidence="8 9">
    <name type="scientific">Kitasatospora xanthocidica</name>
    <dbReference type="NCBI Taxonomy" id="83382"/>
    <lineage>
        <taxon>Bacteria</taxon>
        <taxon>Bacillati</taxon>
        <taxon>Actinomycetota</taxon>
        <taxon>Actinomycetes</taxon>
        <taxon>Kitasatosporales</taxon>
        <taxon>Streptomycetaceae</taxon>
        <taxon>Kitasatospora</taxon>
    </lineage>
</organism>
<protein>
    <submittedName>
        <fullName evidence="8">Class I SAM-dependent methyltransferase</fullName>
    </submittedName>
</protein>
<keyword evidence="3 8" id="KW-0808">Transferase</keyword>
<evidence type="ECO:0000256" key="4">
    <source>
        <dbReference type="ARBA" id="ARBA00022691"/>
    </source>
</evidence>
<gene>
    <name evidence="8" type="ORF">DR950_05475</name>
</gene>
<dbReference type="RefSeq" id="WP_117486115.1">
    <property type="nucleotide sequence ID" value="NZ_QVIG01000001.1"/>
</dbReference>
<keyword evidence="9" id="KW-1185">Reference proteome</keyword>
<evidence type="ECO:0000256" key="2">
    <source>
        <dbReference type="ARBA" id="ARBA00022603"/>
    </source>
</evidence>
<dbReference type="InterPro" id="IPR029063">
    <property type="entry name" value="SAM-dependent_MTases_sf"/>
</dbReference>
<dbReference type="Gene3D" id="3.40.50.150">
    <property type="entry name" value="Vaccinia Virus protein VP39"/>
    <property type="match status" value="1"/>
</dbReference>
<proteinExistence type="predicted"/>
<evidence type="ECO:0000313" key="9">
    <source>
        <dbReference type="Proteomes" id="UP000263377"/>
    </source>
</evidence>
<keyword evidence="5" id="KW-0045">Antibiotic biosynthesis</keyword>
<name>A0A372ZP40_9ACTN</name>
<dbReference type="Proteomes" id="UP000263377">
    <property type="component" value="Unassembled WGS sequence"/>
</dbReference>
<keyword evidence="4" id="KW-0949">S-adenosyl-L-methionine</keyword>
<dbReference type="Pfam" id="PF17843">
    <property type="entry name" value="MycE_N"/>
    <property type="match status" value="1"/>
</dbReference>
<dbReference type="EMBL" id="QVIG01000001">
    <property type="protein sequence ID" value="RGD57314.1"/>
    <property type="molecule type" value="Genomic_DNA"/>
</dbReference>
<evidence type="ECO:0000256" key="3">
    <source>
        <dbReference type="ARBA" id="ARBA00022679"/>
    </source>
</evidence>
<dbReference type="SUPFAM" id="SSF53335">
    <property type="entry name" value="S-adenosyl-L-methionine-dependent methyltransferases"/>
    <property type="match status" value="1"/>
</dbReference>
<dbReference type="InterPro" id="IPR040800">
    <property type="entry name" value="MycE_N"/>
</dbReference>
<feature type="compositionally biased region" description="Low complexity" evidence="6">
    <location>
        <begin position="10"/>
        <end position="27"/>
    </location>
</feature>
<comment type="pathway">
    <text evidence="1">Antibiotic biosynthesis.</text>
</comment>
<dbReference type="AlphaFoldDB" id="A0A372ZP40"/>
<dbReference type="GO" id="GO:0008168">
    <property type="term" value="F:methyltransferase activity"/>
    <property type="evidence" value="ECO:0007669"/>
    <property type="project" value="UniProtKB-KW"/>
</dbReference>
<evidence type="ECO:0000256" key="5">
    <source>
        <dbReference type="ARBA" id="ARBA00023194"/>
    </source>
</evidence>
<sequence>MTRTGPGPAGAPAAAPAGDAPTGAAAGPGWPAIEPLLRAAADEHWLARAVADLGLDRVAEVVVEELAVRCDPVPVDGAAHLAFELTSGGERACRLLTVDRDGLTSKRDGWQAAPVRITHDAVDLLRGLYGPGTDRRTSRRVTTCAELNALGPAPGGLTAIVRERQRLAVAVQAVVAACQRHPVDLGGLSTRFGSDKWADLHWYTQHYERHFARFRNAPVRVLEIGIGGYDAPDQGGASLRMWQRYFPAGLVLGLDIVPKPGVRGPRIATAVGDQGDPGLLDDLGRRFGPFDIVIDDGSHLNAHVRASFTALFPHVRPGGLYVVEDLQTAYWPGYGGTVGPVAGPGTSVGLLKQLVDGLHHREWVPPAAAPGPSYADRHAVALTIYHNLAFVEKGVNSEEGAPDFIDRGWSAPPA</sequence>
<evidence type="ECO:0000259" key="7">
    <source>
        <dbReference type="Pfam" id="PF17843"/>
    </source>
</evidence>
<reference evidence="8 9" key="1">
    <citation type="submission" date="2018-08" db="EMBL/GenBank/DDBJ databases">
        <title>Diversity &amp; Physiological Properties of Lignin-Decomposing Actinobacteria from Soil.</title>
        <authorList>
            <person name="Roh S.G."/>
            <person name="Kim S.B."/>
        </authorList>
    </citation>
    <scope>NUCLEOTIDE SEQUENCE [LARGE SCALE GENOMIC DNA]</scope>
    <source>
        <strain evidence="8 9">MMS17-GH009</strain>
    </source>
</reference>
<keyword evidence="2 8" id="KW-0489">Methyltransferase</keyword>
<evidence type="ECO:0000256" key="6">
    <source>
        <dbReference type="SAM" id="MobiDB-lite"/>
    </source>
</evidence>
<comment type="caution">
    <text evidence="8">The sequence shown here is derived from an EMBL/GenBank/DDBJ whole genome shotgun (WGS) entry which is preliminary data.</text>
</comment>
<feature type="domain" description="Methyltransferase MycE N-terminal" evidence="7">
    <location>
        <begin position="33"/>
        <end position="137"/>
    </location>
</feature>
<dbReference type="Gene3D" id="3.30.1050.30">
    <property type="match status" value="1"/>
</dbReference>
<feature type="region of interest" description="Disordered" evidence="6">
    <location>
        <begin position="1"/>
        <end position="27"/>
    </location>
</feature>
<accession>A0A372ZP40</accession>
<dbReference type="GO" id="GO:0017000">
    <property type="term" value="P:antibiotic biosynthetic process"/>
    <property type="evidence" value="ECO:0007669"/>
    <property type="project" value="UniProtKB-KW"/>
</dbReference>
<evidence type="ECO:0000256" key="1">
    <source>
        <dbReference type="ARBA" id="ARBA00004792"/>
    </source>
</evidence>
<dbReference type="GO" id="GO:0032259">
    <property type="term" value="P:methylation"/>
    <property type="evidence" value="ECO:0007669"/>
    <property type="project" value="UniProtKB-KW"/>
</dbReference>
<evidence type="ECO:0000313" key="8">
    <source>
        <dbReference type="EMBL" id="RGD57314.1"/>
    </source>
</evidence>